<reference evidence="1" key="1">
    <citation type="submission" date="2023-05" db="EMBL/GenBank/DDBJ databases">
        <authorList>
            <consortium name="ELIXIR-Norway"/>
        </authorList>
    </citation>
    <scope>NUCLEOTIDE SEQUENCE</scope>
</reference>
<dbReference type="Proteomes" id="UP001162501">
    <property type="component" value="Chromosome 4"/>
</dbReference>
<name>A0AC59ZS78_RANTA</name>
<accession>A0AC59ZS78</accession>
<proteinExistence type="predicted"/>
<dbReference type="EMBL" id="OX596088">
    <property type="protein sequence ID" value="CAN0504821.1"/>
    <property type="molecule type" value="Genomic_DNA"/>
</dbReference>
<evidence type="ECO:0000313" key="2">
    <source>
        <dbReference type="Proteomes" id="UP001162501"/>
    </source>
</evidence>
<evidence type="ECO:0000313" key="1">
    <source>
        <dbReference type="EMBL" id="CAN0504821.1"/>
    </source>
</evidence>
<reference evidence="1" key="2">
    <citation type="submission" date="2025-03" db="EMBL/GenBank/DDBJ databases">
        <authorList>
            <consortium name="ELIXIR-Norway"/>
            <consortium name="Elixir Norway"/>
        </authorList>
    </citation>
    <scope>NUCLEOTIDE SEQUENCE</scope>
</reference>
<gene>
    <name evidence="1" type="ORF">MRATA1EN22A_LOCUS22486</name>
</gene>
<organism evidence="1 2">
    <name type="scientific">Rangifer tarandus platyrhynchus</name>
    <name type="common">Svalbard reindeer</name>
    <dbReference type="NCBI Taxonomy" id="3082113"/>
    <lineage>
        <taxon>Eukaryota</taxon>
        <taxon>Metazoa</taxon>
        <taxon>Chordata</taxon>
        <taxon>Craniata</taxon>
        <taxon>Vertebrata</taxon>
        <taxon>Euteleostomi</taxon>
        <taxon>Mammalia</taxon>
        <taxon>Eutheria</taxon>
        <taxon>Laurasiatheria</taxon>
        <taxon>Artiodactyla</taxon>
        <taxon>Ruminantia</taxon>
        <taxon>Pecora</taxon>
        <taxon>Cervidae</taxon>
        <taxon>Odocoileinae</taxon>
        <taxon>Rangifer</taxon>
    </lineage>
</organism>
<sequence>MPPSGDSRTPQLCVQCGRGGQRGGGWRHTFLSGSSLCTCPPASTSVAGGRDLLERRPRAGCSLRCTLCLAQLTGVPLGQTPGSRNVQLKDRRSQVFGLLILPQYSQNANLPPGAPAFPSHQSWRWHLVSLLFL</sequence>
<protein>
    <submittedName>
        <fullName evidence="1">Uncharacterized protein</fullName>
    </submittedName>
</protein>